<name>A0ABS9LBC8_9MICC</name>
<organism evidence="2 3">
    <name type="scientific">Arthrobacter hankyongi</name>
    <dbReference type="NCBI Taxonomy" id="2904801"/>
    <lineage>
        <taxon>Bacteria</taxon>
        <taxon>Bacillati</taxon>
        <taxon>Actinomycetota</taxon>
        <taxon>Actinomycetes</taxon>
        <taxon>Micrococcales</taxon>
        <taxon>Micrococcaceae</taxon>
        <taxon>Arthrobacter</taxon>
    </lineage>
</organism>
<dbReference type="Proteomes" id="UP001165368">
    <property type="component" value="Unassembled WGS sequence"/>
</dbReference>
<evidence type="ECO:0000256" key="1">
    <source>
        <dbReference type="SAM" id="Phobius"/>
    </source>
</evidence>
<evidence type="ECO:0000313" key="3">
    <source>
        <dbReference type="Proteomes" id="UP001165368"/>
    </source>
</evidence>
<feature type="transmembrane region" description="Helical" evidence="1">
    <location>
        <begin position="98"/>
        <end position="119"/>
    </location>
</feature>
<accession>A0ABS9LBC8</accession>
<keyword evidence="3" id="KW-1185">Reference proteome</keyword>
<keyword evidence="1" id="KW-1133">Transmembrane helix</keyword>
<gene>
    <name evidence="2" type="ORF">LVY72_18170</name>
</gene>
<protein>
    <submittedName>
        <fullName evidence="2">Uncharacterized protein</fullName>
    </submittedName>
</protein>
<feature type="transmembrane region" description="Helical" evidence="1">
    <location>
        <begin position="21"/>
        <end position="45"/>
    </location>
</feature>
<feature type="transmembrane region" description="Helical" evidence="1">
    <location>
        <begin position="65"/>
        <end position="86"/>
    </location>
</feature>
<feature type="transmembrane region" description="Helical" evidence="1">
    <location>
        <begin position="139"/>
        <end position="164"/>
    </location>
</feature>
<sequence>MGFEAGFTEDRPKVPWQTRAAPAALLLVPVMLAGAAISTPLPVWWATLIGSQVGGDQIGGDPGGSILAGMCYGFTFTLLPLLLAWRARGDRLGGAWKAAILAAALVLAAPNLLTAGIAAGPSGSAYQARRILGVQAAWFTTWTLYSAIAAALMFTATVVLWTAWRRGRTLERAGRKIIRRG</sequence>
<evidence type="ECO:0000313" key="2">
    <source>
        <dbReference type="EMBL" id="MCG2623823.1"/>
    </source>
</evidence>
<comment type="caution">
    <text evidence="2">The sequence shown here is derived from an EMBL/GenBank/DDBJ whole genome shotgun (WGS) entry which is preliminary data.</text>
</comment>
<reference evidence="2" key="1">
    <citation type="submission" date="2022-01" db="EMBL/GenBank/DDBJ databases">
        <authorList>
            <person name="Jo J.-H."/>
            <person name="Im W.-T."/>
        </authorList>
    </citation>
    <scope>NUCLEOTIDE SEQUENCE</scope>
    <source>
        <strain evidence="2">I2-34</strain>
    </source>
</reference>
<keyword evidence="1" id="KW-0812">Transmembrane</keyword>
<dbReference type="RefSeq" id="WP_237824212.1">
    <property type="nucleotide sequence ID" value="NZ_JAKLTQ010000017.1"/>
</dbReference>
<keyword evidence="1" id="KW-0472">Membrane</keyword>
<proteinExistence type="predicted"/>
<dbReference type="EMBL" id="JAKLTQ010000017">
    <property type="protein sequence ID" value="MCG2623823.1"/>
    <property type="molecule type" value="Genomic_DNA"/>
</dbReference>